<dbReference type="InterPro" id="IPR006685">
    <property type="entry name" value="MscS_channel_2nd"/>
</dbReference>
<dbReference type="RefSeq" id="WP_027103816.1">
    <property type="nucleotide sequence ID" value="NZ_SVNY01000002.1"/>
</dbReference>
<keyword evidence="4 6" id="KW-1133">Transmembrane helix</keyword>
<dbReference type="GO" id="GO:0008381">
    <property type="term" value="F:mechanosensitive monoatomic ion channel activity"/>
    <property type="evidence" value="ECO:0007669"/>
    <property type="project" value="InterPro"/>
</dbReference>
<evidence type="ECO:0000259" key="8">
    <source>
        <dbReference type="Pfam" id="PF21082"/>
    </source>
</evidence>
<dbReference type="InterPro" id="IPR023408">
    <property type="entry name" value="MscS_beta-dom_sf"/>
</dbReference>
<sequence>MLKWLNHTIISYGAGETTAQIVSVIVLVLIVFFSAVVSYFIAKNIVLRVLRAIVSKSKMKWGDVLFAHRVFEQLALVVPAFVVYAMAPLFRGGQEWLQRGASCLIVIGVVKTADRLLDSLDAIYQKRETAKTRPLKGYFQVLKILAYTVGLIVVVSVLMNRSPLLLLGGIGAASAVLLLVFQNTILGFVSSIQLTENDMARLGDWIEKPGQADGQIIEISLHTVKVKNWDNTVTTIPTYSMVNEPFKNWRWMQESGGRRLKRAVNIDITSVRFCDDEMLRRYRQIPYVGEYLDGKAAAPRGHGDPHMADLPGALRADGPTNLGIFRAYLLAYLKNHPGLRQDMGIMVRQLPPTENGVPIELYAFTGTTVWEEYESIQADIFDHVFAIVPAFDLRIQQNPGGNDLKTLLRSKPEQ</sequence>
<evidence type="ECO:0000256" key="1">
    <source>
        <dbReference type="ARBA" id="ARBA00004127"/>
    </source>
</evidence>
<feature type="domain" description="Mechanosensitive ion channel MscS C-terminal" evidence="8">
    <location>
        <begin position="329"/>
        <end position="391"/>
    </location>
</feature>
<dbReference type="PANTHER" id="PTHR30414">
    <property type="entry name" value="MINICONDUCTANCE MECHANOSENSITIVE CHANNEL YBDG"/>
    <property type="match status" value="1"/>
</dbReference>
<evidence type="ECO:0000313" key="9">
    <source>
        <dbReference type="EMBL" id="MBE6833089.1"/>
    </source>
</evidence>
<dbReference type="Pfam" id="PF21082">
    <property type="entry name" value="MS_channel_3rd"/>
    <property type="match status" value="1"/>
</dbReference>
<evidence type="ECO:0000256" key="4">
    <source>
        <dbReference type="ARBA" id="ARBA00022989"/>
    </source>
</evidence>
<accession>A0A928KRV9</accession>
<dbReference type="GO" id="GO:0012505">
    <property type="term" value="C:endomembrane system"/>
    <property type="evidence" value="ECO:0007669"/>
    <property type="project" value="UniProtKB-SubCell"/>
</dbReference>
<gene>
    <name evidence="9" type="ORF">E7512_05820</name>
</gene>
<feature type="transmembrane region" description="Helical" evidence="6">
    <location>
        <begin position="165"/>
        <end position="189"/>
    </location>
</feature>
<dbReference type="InterPro" id="IPR049278">
    <property type="entry name" value="MS_channel_C"/>
</dbReference>
<dbReference type="EMBL" id="SVNY01000002">
    <property type="protein sequence ID" value="MBE6833089.1"/>
    <property type="molecule type" value="Genomic_DNA"/>
</dbReference>
<feature type="transmembrane region" description="Helical" evidence="6">
    <location>
        <begin position="138"/>
        <end position="159"/>
    </location>
</feature>
<evidence type="ECO:0000256" key="3">
    <source>
        <dbReference type="ARBA" id="ARBA00022692"/>
    </source>
</evidence>
<feature type="domain" description="Mechanosensitive ion channel MscS" evidence="7">
    <location>
        <begin position="183"/>
        <end position="250"/>
    </location>
</feature>
<name>A0A928KRV9_9FIRM</name>
<dbReference type="PANTHER" id="PTHR30414:SF0">
    <property type="entry name" value="MINICONDUCTANCE MECHANOSENSITIVE CHANNEL YBDG"/>
    <property type="match status" value="1"/>
</dbReference>
<evidence type="ECO:0000259" key="7">
    <source>
        <dbReference type="Pfam" id="PF00924"/>
    </source>
</evidence>
<evidence type="ECO:0000313" key="10">
    <source>
        <dbReference type="Proteomes" id="UP000754750"/>
    </source>
</evidence>
<reference evidence="9" key="1">
    <citation type="submission" date="2019-04" db="EMBL/GenBank/DDBJ databases">
        <title>Evolution of Biomass-Degrading Anaerobic Consortia Revealed by Metagenomics.</title>
        <authorList>
            <person name="Peng X."/>
        </authorList>
    </citation>
    <scope>NUCLEOTIDE SEQUENCE</scope>
    <source>
        <strain evidence="9">SIG551</strain>
    </source>
</reference>
<feature type="transmembrane region" description="Helical" evidence="6">
    <location>
        <begin position="20"/>
        <end position="42"/>
    </location>
</feature>
<dbReference type="Pfam" id="PF00924">
    <property type="entry name" value="MS_channel_2nd"/>
    <property type="match status" value="1"/>
</dbReference>
<dbReference type="SUPFAM" id="SSF50182">
    <property type="entry name" value="Sm-like ribonucleoproteins"/>
    <property type="match status" value="1"/>
</dbReference>
<comment type="subcellular location">
    <subcellularLocation>
        <location evidence="1">Endomembrane system</location>
        <topology evidence="1">Multi-pass membrane protein</topology>
    </subcellularLocation>
</comment>
<evidence type="ECO:0000256" key="2">
    <source>
        <dbReference type="ARBA" id="ARBA00008017"/>
    </source>
</evidence>
<dbReference type="InterPro" id="IPR030192">
    <property type="entry name" value="YbdG"/>
</dbReference>
<evidence type="ECO:0000256" key="6">
    <source>
        <dbReference type="SAM" id="Phobius"/>
    </source>
</evidence>
<dbReference type="Gene3D" id="2.30.30.60">
    <property type="match status" value="1"/>
</dbReference>
<protein>
    <submittedName>
        <fullName evidence="9">Mechanosensitive ion channel</fullName>
    </submittedName>
</protein>
<dbReference type="AlphaFoldDB" id="A0A928KRV9"/>
<comment type="caution">
    <text evidence="9">The sequence shown here is derived from an EMBL/GenBank/DDBJ whole genome shotgun (WGS) entry which is preliminary data.</text>
</comment>
<dbReference type="Proteomes" id="UP000754750">
    <property type="component" value="Unassembled WGS sequence"/>
</dbReference>
<evidence type="ECO:0000256" key="5">
    <source>
        <dbReference type="ARBA" id="ARBA00023136"/>
    </source>
</evidence>
<keyword evidence="3 6" id="KW-0812">Transmembrane</keyword>
<proteinExistence type="inferred from homology"/>
<dbReference type="GO" id="GO:0071470">
    <property type="term" value="P:cellular response to osmotic stress"/>
    <property type="evidence" value="ECO:0007669"/>
    <property type="project" value="InterPro"/>
</dbReference>
<feature type="transmembrane region" description="Helical" evidence="6">
    <location>
        <begin position="63"/>
        <end position="84"/>
    </location>
</feature>
<dbReference type="InterPro" id="IPR010920">
    <property type="entry name" value="LSM_dom_sf"/>
</dbReference>
<comment type="similarity">
    <text evidence="2">Belongs to the MscS (TC 1.A.23) family.</text>
</comment>
<organism evidence="9 10">
    <name type="scientific">Faecalispora sporosphaeroides</name>
    <dbReference type="NCBI Taxonomy" id="1549"/>
    <lineage>
        <taxon>Bacteria</taxon>
        <taxon>Bacillati</taxon>
        <taxon>Bacillota</taxon>
        <taxon>Clostridia</taxon>
        <taxon>Eubacteriales</taxon>
        <taxon>Oscillospiraceae</taxon>
        <taxon>Faecalispora</taxon>
    </lineage>
</organism>
<keyword evidence="5 6" id="KW-0472">Membrane</keyword>
<dbReference type="GO" id="GO:0005886">
    <property type="term" value="C:plasma membrane"/>
    <property type="evidence" value="ECO:0007669"/>
    <property type="project" value="TreeGrafter"/>
</dbReference>